<dbReference type="GO" id="GO:0006567">
    <property type="term" value="P:L-threonine catabolic process"/>
    <property type="evidence" value="ECO:0007669"/>
    <property type="project" value="TreeGrafter"/>
</dbReference>
<name>A0A4Q0A2X9_9FUNG</name>
<evidence type="ECO:0000256" key="4">
    <source>
        <dbReference type="ARBA" id="ARBA00060557"/>
    </source>
</evidence>
<evidence type="ECO:0000256" key="7">
    <source>
        <dbReference type="SAM" id="MobiDB-lite"/>
    </source>
</evidence>
<dbReference type="PANTHER" id="PTHR42687:SF1">
    <property type="entry name" value="L-THREONINE 3-DEHYDROGENASE, MITOCHONDRIAL"/>
    <property type="match status" value="1"/>
</dbReference>
<accession>A0A4Q0A2X9</accession>
<comment type="function">
    <text evidence="3">Catalyzes the NAD(+)-dependent oxidation of L-threonine to 2-amino-3-ketobutyrate, mediating L-threonine catabolism.</text>
</comment>
<comment type="similarity">
    <text evidence="1">Belongs to the NAD(P)-dependent epimerase/dehydratase family.</text>
</comment>
<dbReference type="InterPro" id="IPR036291">
    <property type="entry name" value="NAD(P)-bd_dom_sf"/>
</dbReference>
<dbReference type="SUPFAM" id="SSF51735">
    <property type="entry name" value="NAD(P)-binding Rossmann-fold domains"/>
    <property type="match status" value="1"/>
</dbReference>
<protein>
    <recommendedName>
        <fullName evidence="6">L-threonine 3-dehydrogenase, mitochondrial</fullName>
        <ecNumber evidence="5">1.1.1.103</ecNumber>
    </recommendedName>
</protein>
<proteinExistence type="inferred from homology"/>
<dbReference type="EC" id="1.1.1.103" evidence="5"/>
<dbReference type="PANTHER" id="PTHR42687">
    <property type="entry name" value="L-THREONINE 3-DEHYDROGENASE"/>
    <property type="match status" value="1"/>
</dbReference>
<dbReference type="GO" id="GO:0008743">
    <property type="term" value="F:L-threonine 3-dehydrogenase activity"/>
    <property type="evidence" value="ECO:0007669"/>
    <property type="project" value="UniProtKB-EC"/>
</dbReference>
<evidence type="ECO:0000256" key="5">
    <source>
        <dbReference type="ARBA" id="ARBA00066604"/>
    </source>
</evidence>
<feature type="domain" description="NAD-dependent epimerase/dehydratase" evidence="8">
    <location>
        <begin position="106"/>
        <end position="345"/>
    </location>
</feature>
<dbReference type="Proteomes" id="UP000268162">
    <property type="component" value="Unassembled WGS sequence"/>
</dbReference>
<dbReference type="Gene3D" id="3.40.50.720">
    <property type="entry name" value="NAD(P)-binding Rossmann-like Domain"/>
    <property type="match status" value="1"/>
</dbReference>
<dbReference type="Pfam" id="PF01370">
    <property type="entry name" value="Epimerase"/>
    <property type="match status" value="1"/>
</dbReference>
<evidence type="ECO:0000313" key="9">
    <source>
        <dbReference type="EMBL" id="RKP39891.1"/>
    </source>
</evidence>
<organism evidence="9 10">
    <name type="scientific">Dimargaris cristalligena</name>
    <dbReference type="NCBI Taxonomy" id="215637"/>
    <lineage>
        <taxon>Eukaryota</taxon>
        <taxon>Fungi</taxon>
        <taxon>Fungi incertae sedis</taxon>
        <taxon>Zoopagomycota</taxon>
        <taxon>Kickxellomycotina</taxon>
        <taxon>Dimargaritomycetes</taxon>
        <taxon>Dimargaritales</taxon>
        <taxon>Dimargaritaceae</taxon>
        <taxon>Dimargaris</taxon>
    </lineage>
</organism>
<evidence type="ECO:0000256" key="2">
    <source>
        <dbReference type="ARBA" id="ARBA00050613"/>
    </source>
</evidence>
<evidence type="ECO:0000313" key="10">
    <source>
        <dbReference type="Proteomes" id="UP000268162"/>
    </source>
</evidence>
<evidence type="ECO:0000256" key="1">
    <source>
        <dbReference type="ARBA" id="ARBA00007637"/>
    </source>
</evidence>
<evidence type="ECO:0000259" key="8">
    <source>
        <dbReference type="Pfam" id="PF01370"/>
    </source>
</evidence>
<evidence type="ECO:0000256" key="6">
    <source>
        <dbReference type="ARBA" id="ARBA00069940"/>
    </source>
</evidence>
<sequence length="439" mass="47725">MLARNSPFVLSRRAVARLTVPSRRFLSTKLAQTTATPFASTTRLSPTAIPTTGSSNANPAASTIGSVTRTAAAATPLLPLSSTAGQQRASSTAAMAPFASQRPPRVLVTGSLGQLGIALVNTLRDRYGVANVIASDVRKPTADLPIAHPEGPFVYADVLNYPLLERIIVDFQIDWVVHYSALLSAVAEKNPAQALSVNITGFQNVLELARVHKLRIFCPSTIGAFGPDTPKQNTPDLTIMKPNTIYGITKVHCELLGEYYNEKFGVDFRSVRYPGILSYDTMPGGGTTDYAIDIFHQALRTNSYNCFLKPDTYLPMMYITDCINGTVQLLEAPSTSLTQRVYNMGADSFCPADLATAIREQFSPDFQMNYIPDTRQAIADSWPASLDDSRARTDWGWRPEFQTTDMVKVMWNGVAQQLAAANSRTSKVKSKVEGVAASA</sequence>
<dbReference type="InterPro" id="IPR051225">
    <property type="entry name" value="NAD(P)_epim/dehydratase"/>
</dbReference>
<dbReference type="AlphaFoldDB" id="A0A4Q0A2X9"/>
<dbReference type="STRING" id="215637.A0A4Q0A2X9"/>
<evidence type="ECO:0000256" key="3">
    <source>
        <dbReference type="ARBA" id="ARBA00059023"/>
    </source>
</evidence>
<dbReference type="EMBL" id="ML002237">
    <property type="protein sequence ID" value="RKP39891.1"/>
    <property type="molecule type" value="Genomic_DNA"/>
</dbReference>
<dbReference type="FunFam" id="3.40.50.720:FF:000077">
    <property type="entry name" value="L-threonine 3-dehydrogenase, mitochondrial"/>
    <property type="match status" value="1"/>
</dbReference>
<comment type="catalytic activity">
    <reaction evidence="2">
        <text>L-threonine + NAD(+) = (2S)-2-amino-3-oxobutanoate + NADH + H(+)</text>
        <dbReference type="Rhea" id="RHEA:13161"/>
        <dbReference type="ChEBI" id="CHEBI:15378"/>
        <dbReference type="ChEBI" id="CHEBI:57540"/>
        <dbReference type="ChEBI" id="CHEBI:57926"/>
        <dbReference type="ChEBI" id="CHEBI:57945"/>
        <dbReference type="ChEBI" id="CHEBI:78948"/>
        <dbReference type="EC" id="1.1.1.103"/>
    </reaction>
</comment>
<dbReference type="InterPro" id="IPR001509">
    <property type="entry name" value="Epimerase_deHydtase"/>
</dbReference>
<feature type="region of interest" description="Disordered" evidence="7">
    <location>
        <begin position="37"/>
        <end position="60"/>
    </location>
</feature>
<comment type="pathway">
    <text evidence="4">Amino-acid degradation; L-threonine degradation via oxydo-reductase pathway; glycine from L-threonine: step 1/2.</text>
</comment>
<keyword evidence="10" id="KW-1185">Reference proteome</keyword>
<reference evidence="10" key="1">
    <citation type="journal article" date="2018" name="Nat. Microbiol.">
        <title>Leveraging single-cell genomics to expand the fungal tree of life.</title>
        <authorList>
            <person name="Ahrendt S.R."/>
            <person name="Quandt C.A."/>
            <person name="Ciobanu D."/>
            <person name="Clum A."/>
            <person name="Salamov A."/>
            <person name="Andreopoulos B."/>
            <person name="Cheng J.F."/>
            <person name="Woyke T."/>
            <person name="Pelin A."/>
            <person name="Henrissat B."/>
            <person name="Reynolds N.K."/>
            <person name="Benny G.L."/>
            <person name="Smith M.E."/>
            <person name="James T.Y."/>
            <person name="Grigoriev I.V."/>
        </authorList>
    </citation>
    <scope>NUCLEOTIDE SEQUENCE [LARGE SCALE GENOMIC DNA]</scope>
    <source>
        <strain evidence="10">RSA 468</strain>
    </source>
</reference>
<gene>
    <name evidence="9" type="ORF">BJ085DRAFT_36040</name>
</gene>